<dbReference type="Gene3D" id="1.20.120.530">
    <property type="entry name" value="GntR ligand-binding domain-like"/>
    <property type="match status" value="1"/>
</dbReference>
<dbReference type="SUPFAM" id="SSF46785">
    <property type="entry name" value="Winged helix' DNA-binding domain"/>
    <property type="match status" value="1"/>
</dbReference>
<keyword evidence="2" id="KW-0238">DNA-binding</keyword>
<dbReference type="PANTHER" id="PTHR43537">
    <property type="entry name" value="TRANSCRIPTIONAL REGULATOR, GNTR FAMILY"/>
    <property type="match status" value="1"/>
</dbReference>
<proteinExistence type="predicted"/>
<sequence>MSDRVSRPPQLPSRIADLVAAGIAEGRWKPGERLPAEQALADAYGVSRNVVREAISRLRADGLVQSRQGVGAFVIRKQGTGVLRFDAEALQDGATFRNLFELRAILEIQTAGLAAERRTENDVAAITDAFRNMQREVEGDPGGVDADLAFHRAVARAAANEQIARVISFLSDQVRETIMATRTRPGSSVSEVIAVTIAEHGAIHAAILAGDPAAARNAMATHIRNAASRLGFTLAV</sequence>
<dbReference type="PROSITE" id="PS50949">
    <property type="entry name" value="HTH_GNTR"/>
    <property type="match status" value="1"/>
</dbReference>
<accession>A0A845BG97</accession>
<dbReference type="CDD" id="cd07377">
    <property type="entry name" value="WHTH_GntR"/>
    <property type="match status" value="1"/>
</dbReference>
<dbReference type="OrthoDB" id="7347280at2"/>
<dbReference type="SUPFAM" id="SSF48008">
    <property type="entry name" value="GntR ligand-binding domain-like"/>
    <property type="match status" value="1"/>
</dbReference>
<keyword evidence="3" id="KW-0804">Transcription</keyword>
<dbReference type="Gene3D" id="1.10.10.10">
    <property type="entry name" value="Winged helix-like DNA-binding domain superfamily/Winged helix DNA-binding domain"/>
    <property type="match status" value="1"/>
</dbReference>
<dbReference type="Proteomes" id="UP000460715">
    <property type="component" value="Unassembled WGS sequence"/>
</dbReference>
<dbReference type="SMART" id="SM00895">
    <property type="entry name" value="FCD"/>
    <property type="match status" value="1"/>
</dbReference>
<dbReference type="InterPro" id="IPR036390">
    <property type="entry name" value="WH_DNA-bd_sf"/>
</dbReference>
<organism evidence="5 6">
    <name type="scientific">Teichococcus coralli</name>
    <dbReference type="NCBI Taxonomy" id="2545983"/>
    <lineage>
        <taxon>Bacteria</taxon>
        <taxon>Pseudomonadati</taxon>
        <taxon>Pseudomonadota</taxon>
        <taxon>Alphaproteobacteria</taxon>
        <taxon>Acetobacterales</taxon>
        <taxon>Roseomonadaceae</taxon>
        <taxon>Roseomonas</taxon>
    </lineage>
</organism>
<dbReference type="AlphaFoldDB" id="A0A845BG97"/>
<dbReference type="InterPro" id="IPR011711">
    <property type="entry name" value="GntR_C"/>
</dbReference>
<dbReference type="InterPro" id="IPR008920">
    <property type="entry name" value="TF_FadR/GntR_C"/>
</dbReference>
<evidence type="ECO:0000259" key="4">
    <source>
        <dbReference type="PROSITE" id="PS50949"/>
    </source>
</evidence>
<dbReference type="RefSeq" id="WP_160938472.1">
    <property type="nucleotide sequence ID" value="NZ_SNVJ01000017.1"/>
</dbReference>
<protein>
    <submittedName>
        <fullName evidence="5">FadR family transcriptional regulator</fullName>
    </submittedName>
</protein>
<keyword evidence="1" id="KW-0805">Transcription regulation</keyword>
<dbReference type="Pfam" id="PF07729">
    <property type="entry name" value="FCD"/>
    <property type="match status" value="1"/>
</dbReference>
<evidence type="ECO:0000256" key="3">
    <source>
        <dbReference type="ARBA" id="ARBA00023163"/>
    </source>
</evidence>
<feature type="domain" description="HTH gntR-type" evidence="4">
    <location>
        <begin position="9"/>
        <end position="77"/>
    </location>
</feature>
<dbReference type="Pfam" id="PF00392">
    <property type="entry name" value="GntR"/>
    <property type="match status" value="1"/>
</dbReference>
<evidence type="ECO:0000313" key="6">
    <source>
        <dbReference type="Proteomes" id="UP000460715"/>
    </source>
</evidence>
<dbReference type="InterPro" id="IPR036388">
    <property type="entry name" value="WH-like_DNA-bd_sf"/>
</dbReference>
<name>A0A845BG97_9PROT</name>
<keyword evidence="6" id="KW-1185">Reference proteome</keyword>
<dbReference type="PRINTS" id="PR00035">
    <property type="entry name" value="HTHGNTR"/>
</dbReference>
<gene>
    <name evidence="5" type="ORF">E0493_17090</name>
</gene>
<evidence type="ECO:0000256" key="2">
    <source>
        <dbReference type="ARBA" id="ARBA00023125"/>
    </source>
</evidence>
<evidence type="ECO:0000256" key="1">
    <source>
        <dbReference type="ARBA" id="ARBA00023015"/>
    </source>
</evidence>
<comment type="caution">
    <text evidence="5">The sequence shown here is derived from an EMBL/GenBank/DDBJ whole genome shotgun (WGS) entry which is preliminary data.</text>
</comment>
<dbReference type="GO" id="GO:0003677">
    <property type="term" value="F:DNA binding"/>
    <property type="evidence" value="ECO:0007669"/>
    <property type="project" value="UniProtKB-KW"/>
</dbReference>
<dbReference type="SMART" id="SM00345">
    <property type="entry name" value="HTH_GNTR"/>
    <property type="match status" value="1"/>
</dbReference>
<dbReference type="EMBL" id="SNVJ01000017">
    <property type="protein sequence ID" value="MXP65064.1"/>
    <property type="molecule type" value="Genomic_DNA"/>
</dbReference>
<evidence type="ECO:0000313" key="5">
    <source>
        <dbReference type="EMBL" id="MXP65064.1"/>
    </source>
</evidence>
<reference evidence="5 6" key="1">
    <citation type="submission" date="2019-03" db="EMBL/GenBank/DDBJ databases">
        <title>Roseomonas sp. a novel Roseomonas species isolated from Sea whip Gorgonian.</title>
        <authorList>
            <person name="Li F."/>
            <person name="Pan X."/>
            <person name="Huang S."/>
            <person name="Li Z."/>
            <person name="Meng B."/>
        </authorList>
    </citation>
    <scope>NUCLEOTIDE SEQUENCE [LARGE SCALE GENOMIC DNA]</scope>
    <source>
        <strain evidence="5 6">M0104</strain>
    </source>
</reference>
<dbReference type="InterPro" id="IPR000524">
    <property type="entry name" value="Tscrpt_reg_HTH_GntR"/>
</dbReference>
<dbReference type="GO" id="GO:0003700">
    <property type="term" value="F:DNA-binding transcription factor activity"/>
    <property type="evidence" value="ECO:0007669"/>
    <property type="project" value="InterPro"/>
</dbReference>
<dbReference type="PANTHER" id="PTHR43537:SF44">
    <property type="entry name" value="GNTR FAMILY REGULATORY PROTEIN"/>
    <property type="match status" value="1"/>
</dbReference>